<feature type="non-terminal residue" evidence="1">
    <location>
        <position position="257"/>
    </location>
</feature>
<evidence type="ECO:0008006" key="2">
    <source>
        <dbReference type="Google" id="ProtNLM"/>
    </source>
</evidence>
<dbReference type="PANTHER" id="PTHR36842:SF1">
    <property type="entry name" value="PROTEIN TOLB"/>
    <property type="match status" value="1"/>
</dbReference>
<name>A0A382ZH30_9ZZZZ</name>
<dbReference type="PANTHER" id="PTHR36842">
    <property type="entry name" value="PROTEIN TOLB HOMOLOG"/>
    <property type="match status" value="1"/>
</dbReference>
<organism evidence="1">
    <name type="scientific">marine metagenome</name>
    <dbReference type="NCBI Taxonomy" id="408172"/>
    <lineage>
        <taxon>unclassified sequences</taxon>
        <taxon>metagenomes</taxon>
        <taxon>ecological metagenomes</taxon>
    </lineage>
</organism>
<dbReference type="SUPFAM" id="SSF69304">
    <property type="entry name" value="Tricorn protease N-terminal domain"/>
    <property type="match status" value="1"/>
</dbReference>
<gene>
    <name evidence="1" type="ORF">METZ01_LOCUS447710</name>
</gene>
<dbReference type="AlphaFoldDB" id="A0A382ZH30"/>
<dbReference type="EMBL" id="UINC01183892">
    <property type="protein sequence ID" value="SVD94856.1"/>
    <property type="molecule type" value="Genomic_DNA"/>
</dbReference>
<sequence length="257" mass="29641">NQDNDYFTDTNLYIYDINKNTSTSIVDGVTSKPSWNNNIIYYSKKSKNPNKVGSRFYDLYEYNIATKKEGRLTYDSRAFSPVFNEVDSTLFFMATYDGTQNIYMIDLQSKLTQQLTDYSDQEIIGGLNYDIETNHIVYDITTNHFRDILYLNLSDSTTGSILNSNLWDERQSDFLGREMVYSDDRSGIFNIYFIGEKNQGYLTNVLGGAFMPDIHESGKIAYSLYQNGKYNIAILDSIKVIDDSDVGYSPLYFQRNN</sequence>
<feature type="non-terminal residue" evidence="1">
    <location>
        <position position="1"/>
    </location>
</feature>
<evidence type="ECO:0000313" key="1">
    <source>
        <dbReference type="EMBL" id="SVD94856.1"/>
    </source>
</evidence>
<dbReference type="Gene3D" id="2.120.10.30">
    <property type="entry name" value="TolB, C-terminal domain"/>
    <property type="match status" value="1"/>
</dbReference>
<accession>A0A382ZH30</accession>
<reference evidence="1" key="1">
    <citation type="submission" date="2018-05" db="EMBL/GenBank/DDBJ databases">
        <authorList>
            <person name="Lanie J.A."/>
            <person name="Ng W.-L."/>
            <person name="Kazmierczak K.M."/>
            <person name="Andrzejewski T.M."/>
            <person name="Davidsen T.M."/>
            <person name="Wayne K.J."/>
            <person name="Tettelin H."/>
            <person name="Glass J.I."/>
            <person name="Rusch D."/>
            <person name="Podicherti R."/>
            <person name="Tsui H.-C.T."/>
            <person name="Winkler M.E."/>
        </authorList>
    </citation>
    <scope>NUCLEOTIDE SEQUENCE</scope>
</reference>
<proteinExistence type="predicted"/>
<dbReference type="InterPro" id="IPR011042">
    <property type="entry name" value="6-blade_b-propeller_TolB-like"/>
</dbReference>
<protein>
    <recommendedName>
        <fullName evidence="2">DUF5050 domain-containing protein</fullName>
    </recommendedName>
</protein>